<dbReference type="AlphaFoldDB" id="A0A4C1UVD3"/>
<dbReference type="InterPro" id="IPR011047">
    <property type="entry name" value="Quinoprotein_ADH-like_sf"/>
</dbReference>
<name>A0A4C1UVD3_EUMVA</name>
<organism evidence="1 2">
    <name type="scientific">Eumeta variegata</name>
    <name type="common">Bagworm moth</name>
    <name type="synonym">Eumeta japonica</name>
    <dbReference type="NCBI Taxonomy" id="151549"/>
    <lineage>
        <taxon>Eukaryota</taxon>
        <taxon>Metazoa</taxon>
        <taxon>Ecdysozoa</taxon>
        <taxon>Arthropoda</taxon>
        <taxon>Hexapoda</taxon>
        <taxon>Insecta</taxon>
        <taxon>Pterygota</taxon>
        <taxon>Neoptera</taxon>
        <taxon>Endopterygota</taxon>
        <taxon>Lepidoptera</taxon>
        <taxon>Glossata</taxon>
        <taxon>Ditrysia</taxon>
        <taxon>Tineoidea</taxon>
        <taxon>Psychidae</taxon>
        <taxon>Oiketicinae</taxon>
        <taxon>Eumeta</taxon>
    </lineage>
</organism>
<dbReference type="InterPro" id="IPR015943">
    <property type="entry name" value="WD40/YVTN_repeat-like_dom_sf"/>
</dbReference>
<accession>A0A4C1UVD3</accession>
<evidence type="ECO:0000313" key="2">
    <source>
        <dbReference type="Proteomes" id="UP000299102"/>
    </source>
</evidence>
<comment type="caution">
    <text evidence="1">The sequence shown here is derived from an EMBL/GenBank/DDBJ whole genome shotgun (WGS) entry which is preliminary data.</text>
</comment>
<evidence type="ECO:0000313" key="1">
    <source>
        <dbReference type="EMBL" id="GBP30451.1"/>
    </source>
</evidence>
<dbReference type="SUPFAM" id="SSF50998">
    <property type="entry name" value="Quinoprotein alcohol dehydrogenase-like"/>
    <property type="match status" value="1"/>
</dbReference>
<protein>
    <submittedName>
        <fullName evidence="1">Uncharacterized protein</fullName>
    </submittedName>
</protein>
<gene>
    <name evidence="1" type="ORF">EVAR_20904_1</name>
</gene>
<sequence>MSLKIAGEVKIASDPCVLAWDNKLYVGTEDGSLKSFQDDLKEELNSWSAHAVQVFALAAADGHVYSASNDGGVKSWSPAGELKATLPVSEGDTTVLRLYGNELYAGDEVGNLLLQVDCTSTYLLHKRTLITVYENDKLKAKYNVLEEVKDLSLSAPYLFTVRDLDATVTEIKPDESKNRFMTRHTMEGSAPLRAAGARLLLMARGGNTLRLHEVSVESRFKLLHELKISDMIVTSLEINGDYAWTGGWDGRVRRFKIDDVKLTPAGELELGSCINALAATAPDTAYAALAGGRMVRVKAG</sequence>
<keyword evidence="2" id="KW-1185">Reference proteome</keyword>
<dbReference type="SMART" id="SM00320">
    <property type="entry name" value="WD40"/>
    <property type="match status" value="2"/>
</dbReference>
<proteinExistence type="predicted"/>
<dbReference type="Proteomes" id="UP000299102">
    <property type="component" value="Unassembled WGS sequence"/>
</dbReference>
<dbReference type="OrthoDB" id="6262491at2759"/>
<dbReference type="InterPro" id="IPR001680">
    <property type="entry name" value="WD40_rpt"/>
</dbReference>
<dbReference type="Gene3D" id="2.130.10.10">
    <property type="entry name" value="YVTN repeat-like/Quinoprotein amine dehydrogenase"/>
    <property type="match status" value="1"/>
</dbReference>
<reference evidence="1 2" key="1">
    <citation type="journal article" date="2019" name="Commun. Biol.">
        <title>The bagworm genome reveals a unique fibroin gene that provides high tensile strength.</title>
        <authorList>
            <person name="Kono N."/>
            <person name="Nakamura H."/>
            <person name="Ohtoshi R."/>
            <person name="Tomita M."/>
            <person name="Numata K."/>
            <person name="Arakawa K."/>
        </authorList>
    </citation>
    <scope>NUCLEOTIDE SEQUENCE [LARGE SCALE GENOMIC DNA]</scope>
</reference>
<dbReference type="EMBL" id="BGZK01000233">
    <property type="protein sequence ID" value="GBP30451.1"/>
    <property type="molecule type" value="Genomic_DNA"/>
</dbReference>